<dbReference type="Proteomes" id="UP000594262">
    <property type="component" value="Unplaced"/>
</dbReference>
<dbReference type="Gene3D" id="2.30.42.10">
    <property type="match status" value="1"/>
</dbReference>
<feature type="compositionally biased region" description="Polar residues" evidence="2">
    <location>
        <begin position="927"/>
        <end position="939"/>
    </location>
</feature>
<evidence type="ECO:0000256" key="2">
    <source>
        <dbReference type="SAM" id="MobiDB-lite"/>
    </source>
</evidence>
<feature type="coiled-coil region" evidence="1">
    <location>
        <begin position="597"/>
        <end position="638"/>
    </location>
</feature>
<evidence type="ECO:0000259" key="3">
    <source>
        <dbReference type="PROSITE" id="PS50106"/>
    </source>
</evidence>
<name>A0A7M6DN05_9CNID</name>
<accession>A0A7M6DN05</accession>
<dbReference type="AlphaFoldDB" id="A0A7M6DN05"/>
<evidence type="ECO:0000256" key="1">
    <source>
        <dbReference type="SAM" id="Coils"/>
    </source>
</evidence>
<reference evidence="4" key="1">
    <citation type="submission" date="2021-01" db="UniProtKB">
        <authorList>
            <consortium name="EnsemblMetazoa"/>
        </authorList>
    </citation>
    <scope>IDENTIFICATION</scope>
</reference>
<feature type="compositionally biased region" description="Polar residues" evidence="2">
    <location>
        <begin position="966"/>
        <end position="977"/>
    </location>
</feature>
<feature type="region of interest" description="Disordered" evidence="2">
    <location>
        <begin position="909"/>
        <end position="939"/>
    </location>
</feature>
<dbReference type="EnsemblMetazoa" id="CLYHEMT017128.2">
    <property type="protein sequence ID" value="CLYHEMP017128.2"/>
    <property type="gene ID" value="CLYHEMG017128"/>
</dbReference>
<evidence type="ECO:0000313" key="5">
    <source>
        <dbReference type="Proteomes" id="UP000594262"/>
    </source>
</evidence>
<organism evidence="4 5">
    <name type="scientific">Clytia hemisphaerica</name>
    <dbReference type="NCBI Taxonomy" id="252671"/>
    <lineage>
        <taxon>Eukaryota</taxon>
        <taxon>Metazoa</taxon>
        <taxon>Cnidaria</taxon>
        <taxon>Hydrozoa</taxon>
        <taxon>Hydroidolina</taxon>
        <taxon>Leptothecata</taxon>
        <taxon>Obeliida</taxon>
        <taxon>Clytiidae</taxon>
        <taxon>Clytia</taxon>
    </lineage>
</organism>
<sequence length="977" mass="112276">MAANNLPFHLHHFQLFALSSVGQVALQKLIGYFAKEEKPDAVNEKQALSQIFNDEKREVKNINNIFVNPIVTNAVYKDTVNHVFQDEIEIDKLDTNTCAEILRRIKVFQSSKDHPQHWNCTNAQNHLNKCCQMCNNKHPCPQCGREKCQGKCCVTKKYHCSHPCNHCQTTTDDCNENKYQCCSIHLCLGCVLKTQQYDSWHQLIKAHVDETQQVHNVCPVLLLRLSISIISIFRNITMHLTIPRCQSMDNGTFSDPNAPAYCTTWKYIKDTLLFAVKNLLSFLKNSQYFTEDFSEMLSSICDAKNEDSIVIYKSRIQSFAELERDPENNFLLTTLKDSLVGLHEKLKKIESAVKEKNLKIKCKVSLGGTVAKACDLDSPKAGELREAFKNSVNMYFGDDAKGNLTSYDSISTNNLPANTIEIEFTITSSNEIFLRDYLYYPEGQADLLWAEIKRMLQESLPGAQISGPKSWGPGSIIIKVLLLKEGNVNWTNWELKFVDHLLVTFEEGVEKYIHNVKCVCKRVEQPKISADELSELSQTVVQVGFDLCIQSAKRFDKEWMMASMNRILGEKHIELKNLDVIREERAVLTTEEKGTPNIFYEQKIKELKEELENSKRMISLQQEKIEKYENQQRVSERTYQYPYENQGQDSIDAYERRIEELSSSLREKDFTIDQLRKDCETVNDPVIRGRYERTLSNYNLLQSENNELHAFIQDMNRTGQLDDSDITWTLERPASNASYGVTFEENTGTVFIDQSRVTIKAVEQHLGEVDLRVGDFVISINDKNVTNSNEDHIKKIIDKSGLQLRLVVRRWSKPVEKKLNVKFTAKKNNEKMKLAVVVFFEEENDDIKSGDKIEQINGKSIQNYSIKRLMEKLTGNKELSLTITRDIFTKKRINEYEIMTAVPALGNEPVNKHLDGVQRGRRRNSSIDDSTSGYYSQADSVDSYLDDDSIRGMTRRHNIEHEGKGQISSRWSQSTPT</sequence>
<dbReference type="InterPro" id="IPR001478">
    <property type="entry name" value="PDZ"/>
</dbReference>
<proteinExistence type="predicted"/>
<dbReference type="SUPFAM" id="SSF50156">
    <property type="entry name" value="PDZ domain-like"/>
    <property type="match status" value="2"/>
</dbReference>
<dbReference type="Pfam" id="PF00595">
    <property type="entry name" value="PDZ"/>
    <property type="match status" value="1"/>
</dbReference>
<protein>
    <recommendedName>
        <fullName evidence="3">PDZ domain-containing protein</fullName>
    </recommendedName>
</protein>
<dbReference type="PROSITE" id="PS50106">
    <property type="entry name" value="PDZ"/>
    <property type="match status" value="1"/>
</dbReference>
<feature type="domain" description="PDZ" evidence="3">
    <location>
        <begin position="727"/>
        <end position="812"/>
    </location>
</feature>
<keyword evidence="1" id="KW-0175">Coiled coil</keyword>
<dbReference type="SMART" id="SM00228">
    <property type="entry name" value="PDZ"/>
    <property type="match status" value="2"/>
</dbReference>
<dbReference type="InterPro" id="IPR036034">
    <property type="entry name" value="PDZ_sf"/>
</dbReference>
<evidence type="ECO:0000313" key="4">
    <source>
        <dbReference type="EnsemblMetazoa" id="CLYHEMP017128.2"/>
    </source>
</evidence>
<keyword evidence="5" id="KW-1185">Reference proteome</keyword>
<feature type="region of interest" description="Disordered" evidence="2">
    <location>
        <begin position="956"/>
        <end position="977"/>
    </location>
</feature>